<name>M0P4G0_9EURY</name>
<dbReference type="Pfam" id="PF00582">
    <property type="entry name" value="Usp"/>
    <property type="match status" value="1"/>
</dbReference>
<protein>
    <submittedName>
        <fullName evidence="3">UspA domain protein</fullName>
    </submittedName>
</protein>
<evidence type="ECO:0000256" key="1">
    <source>
        <dbReference type="ARBA" id="ARBA00008791"/>
    </source>
</evidence>
<evidence type="ECO:0000259" key="2">
    <source>
        <dbReference type="Pfam" id="PF00582"/>
    </source>
</evidence>
<evidence type="ECO:0000313" key="3">
    <source>
        <dbReference type="EMBL" id="EMA64439.1"/>
    </source>
</evidence>
<reference evidence="3 4" key="1">
    <citation type="journal article" date="2014" name="PLoS Genet.">
        <title>Phylogenetically driven sequencing of extremely halophilic archaea reveals strategies for static and dynamic osmo-response.</title>
        <authorList>
            <person name="Becker E.A."/>
            <person name="Seitzer P.M."/>
            <person name="Tritt A."/>
            <person name="Larsen D."/>
            <person name="Krusor M."/>
            <person name="Yao A.I."/>
            <person name="Wu D."/>
            <person name="Madern D."/>
            <person name="Eisen J.A."/>
            <person name="Darling A.E."/>
            <person name="Facciotti M.T."/>
        </authorList>
    </citation>
    <scope>NUCLEOTIDE SEQUENCE [LARGE SCALE GENOMIC DNA]</scope>
    <source>
        <strain evidence="3 4">DSM 21995</strain>
    </source>
</reference>
<dbReference type="Proteomes" id="UP000011650">
    <property type="component" value="Unassembled WGS sequence"/>
</dbReference>
<dbReference type="PANTHER" id="PTHR46268:SF6">
    <property type="entry name" value="UNIVERSAL STRESS PROTEIN UP12"/>
    <property type="match status" value="1"/>
</dbReference>
<organism evidence="3 4">
    <name type="scientific">Halorubrum lipolyticum DSM 21995</name>
    <dbReference type="NCBI Taxonomy" id="1227482"/>
    <lineage>
        <taxon>Archaea</taxon>
        <taxon>Methanobacteriati</taxon>
        <taxon>Methanobacteriota</taxon>
        <taxon>Stenosarchaea group</taxon>
        <taxon>Halobacteria</taxon>
        <taxon>Halobacteriales</taxon>
        <taxon>Haloferacaceae</taxon>
        <taxon>Halorubrum</taxon>
    </lineage>
</organism>
<feature type="domain" description="UspA" evidence="2">
    <location>
        <begin position="20"/>
        <end position="158"/>
    </location>
</feature>
<evidence type="ECO:0000313" key="4">
    <source>
        <dbReference type="Proteomes" id="UP000011650"/>
    </source>
</evidence>
<keyword evidence="4" id="KW-1185">Reference proteome</keyword>
<dbReference type="PATRIC" id="fig|1227482.3.peg.180"/>
<gene>
    <name evidence="3" type="ORF">C469_00891</name>
</gene>
<proteinExistence type="inferred from homology"/>
<dbReference type="SUPFAM" id="SSF52402">
    <property type="entry name" value="Adenine nucleotide alpha hydrolases-like"/>
    <property type="match status" value="1"/>
</dbReference>
<dbReference type="STRING" id="1227482.C469_00891"/>
<accession>M0P4G0</accession>
<sequence>MVLAATAGTVLHPAGGRSGMYDAILLPVAPGGEANDAIPHAKSLAERYDATVYVVSAIDTVAQTLRGPQAGAFAERVEDAAEERVEEVTAELESAGVDVVGNVVRGEPVDVIENAIGDVGADIVVMPSHTRSGIQRVLLGSVTEKVVRVSAVPVVTVPMADRDEEAEAADAGDGPDAE</sequence>
<dbReference type="PRINTS" id="PR01438">
    <property type="entry name" value="UNVRSLSTRESS"/>
</dbReference>
<comment type="similarity">
    <text evidence="1">Belongs to the universal stress protein A family.</text>
</comment>
<dbReference type="Gene3D" id="3.40.50.620">
    <property type="entry name" value="HUPs"/>
    <property type="match status" value="1"/>
</dbReference>
<dbReference type="PANTHER" id="PTHR46268">
    <property type="entry name" value="STRESS RESPONSE PROTEIN NHAX"/>
    <property type="match status" value="1"/>
</dbReference>
<dbReference type="AlphaFoldDB" id="M0P4G0"/>
<dbReference type="InterPro" id="IPR014729">
    <property type="entry name" value="Rossmann-like_a/b/a_fold"/>
</dbReference>
<dbReference type="InterPro" id="IPR006015">
    <property type="entry name" value="Universal_stress_UspA"/>
</dbReference>
<dbReference type="CDD" id="cd00293">
    <property type="entry name" value="USP-like"/>
    <property type="match status" value="1"/>
</dbReference>
<comment type="caution">
    <text evidence="3">The sequence shown here is derived from an EMBL/GenBank/DDBJ whole genome shotgun (WGS) entry which is preliminary data.</text>
</comment>
<dbReference type="EMBL" id="AOJG01000002">
    <property type="protein sequence ID" value="EMA64439.1"/>
    <property type="molecule type" value="Genomic_DNA"/>
</dbReference>
<dbReference type="InterPro" id="IPR006016">
    <property type="entry name" value="UspA"/>
</dbReference>